<dbReference type="PANTHER" id="PTHR42748:SF30">
    <property type="entry name" value="NMRA-LIKE DOMAIN-CONTAINING PROTEIN"/>
    <property type="match status" value="1"/>
</dbReference>
<evidence type="ECO:0000256" key="3">
    <source>
        <dbReference type="ARBA" id="ARBA00023002"/>
    </source>
</evidence>
<keyword evidence="3" id="KW-0560">Oxidoreductase</keyword>
<dbReference type="InterPro" id="IPR036291">
    <property type="entry name" value="NAD(P)-bd_dom_sf"/>
</dbReference>
<dbReference type="InterPro" id="IPR008030">
    <property type="entry name" value="NmrA-like"/>
</dbReference>
<dbReference type="Proteomes" id="UP000247647">
    <property type="component" value="Unassembled WGS sequence"/>
</dbReference>
<evidence type="ECO:0000259" key="4">
    <source>
        <dbReference type="Pfam" id="PF05368"/>
    </source>
</evidence>
<reference evidence="5" key="1">
    <citation type="submission" date="2016-12" db="EMBL/GenBank/DDBJ databases">
        <title>The genomes of Aspergillus section Nigri reveals drivers in fungal speciation.</title>
        <authorList>
            <consortium name="DOE Joint Genome Institute"/>
            <person name="Vesth T.C."/>
            <person name="Nybo J."/>
            <person name="Theobald S."/>
            <person name="Brandl J."/>
            <person name="Frisvad J.C."/>
            <person name="Nielsen K.F."/>
            <person name="Lyhne E.K."/>
            <person name="Kogle M.E."/>
            <person name="Kuo A."/>
            <person name="Riley R."/>
            <person name="Clum A."/>
            <person name="Nolan M."/>
            <person name="Lipzen A."/>
            <person name="Salamov A."/>
            <person name="Henrissat B."/>
            <person name="Wiebenga A."/>
            <person name="De Vries R.P."/>
            <person name="Grigoriev I.V."/>
            <person name="Mortensen U.H."/>
            <person name="Andersen M.R."/>
            <person name="Baker S.E."/>
        </authorList>
    </citation>
    <scope>NUCLEOTIDE SEQUENCE [LARGE SCALE GENOMIC DNA]</scope>
    <source>
        <strain evidence="5">CBS 115656</strain>
    </source>
</reference>
<comment type="similarity">
    <text evidence="1">Belongs to the NmrA-type oxidoreductase family.</text>
</comment>
<dbReference type="PANTHER" id="PTHR42748">
    <property type="entry name" value="NITROGEN METABOLITE REPRESSION PROTEIN NMRA FAMILY MEMBER"/>
    <property type="match status" value="1"/>
</dbReference>
<dbReference type="GO" id="GO:0005634">
    <property type="term" value="C:nucleus"/>
    <property type="evidence" value="ECO:0007669"/>
    <property type="project" value="TreeGrafter"/>
</dbReference>
<evidence type="ECO:0000256" key="1">
    <source>
        <dbReference type="ARBA" id="ARBA00006328"/>
    </source>
</evidence>
<gene>
    <name evidence="5" type="ORF">BO87DRAFT_369623</name>
</gene>
<dbReference type="EMBL" id="KZ821497">
    <property type="protein sequence ID" value="PYH29182.1"/>
    <property type="molecule type" value="Genomic_DNA"/>
</dbReference>
<accession>A0A318YVA2</accession>
<dbReference type="AlphaFoldDB" id="A0A318YVA2"/>
<dbReference type="OrthoDB" id="3358371at2759"/>
<feature type="domain" description="NmrA-like" evidence="4">
    <location>
        <begin position="9"/>
        <end position="233"/>
    </location>
</feature>
<dbReference type="InterPro" id="IPR051164">
    <property type="entry name" value="NmrA-like_oxidored"/>
</dbReference>
<evidence type="ECO:0000313" key="5">
    <source>
        <dbReference type="EMBL" id="PYH29182.1"/>
    </source>
</evidence>
<dbReference type="Gene3D" id="3.40.50.720">
    <property type="entry name" value="NAD(P)-binding Rossmann-like Domain"/>
    <property type="match status" value="1"/>
</dbReference>
<dbReference type="Gene3D" id="3.90.25.10">
    <property type="entry name" value="UDP-galactose 4-epimerase, domain 1"/>
    <property type="match status" value="1"/>
</dbReference>
<name>A0A318YVA2_ASPNB</name>
<organism evidence="5 6">
    <name type="scientific">Aspergillus neoniger (strain CBS 115656)</name>
    <dbReference type="NCBI Taxonomy" id="1448310"/>
    <lineage>
        <taxon>Eukaryota</taxon>
        <taxon>Fungi</taxon>
        <taxon>Dikarya</taxon>
        <taxon>Ascomycota</taxon>
        <taxon>Pezizomycotina</taxon>
        <taxon>Eurotiomycetes</taxon>
        <taxon>Eurotiomycetidae</taxon>
        <taxon>Eurotiales</taxon>
        <taxon>Aspergillaceae</taxon>
        <taxon>Aspergillus</taxon>
        <taxon>Aspergillus subgen. Circumdati</taxon>
    </lineage>
</organism>
<evidence type="ECO:0000313" key="6">
    <source>
        <dbReference type="Proteomes" id="UP000247647"/>
    </source>
</evidence>
<keyword evidence="2" id="KW-0521">NADP</keyword>
<dbReference type="GeneID" id="37124448"/>
<sequence length="357" mass="39509">MTTSTTTPRTIALLGATGNQESGVVRALLQKSPHHPASFTVRAVTRDPSSPQAERLRAVYPEEEVSGRLQLVPGNVYDVTSLERAFDGVWGVFAVKNNRLLGQMIETEEDLEHELVAGRNIVAAAKVSGVRHFVISSLPNLADASKGQFQKVFHFDHKYQIEQLAKSELTAVTALRPGLFYTNVQWVQYCRRNENGIVRFCPPVPGNKTADWTDPRYDIGIYAAGTLDPIPQSTLLTAAEKIKVFSLGPEKTASKVYPVVSSKMRFADLPAIFSTVRYQPAIFDPISPDDWGATVARTVGKGYEEDIRQMMEWIAVAPDEKICYGTMTPQEDCSGADLGVRASTFEEWLRRSGWQGL</sequence>
<dbReference type="Pfam" id="PF05368">
    <property type="entry name" value="NmrA"/>
    <property type="match status" value="1"/>
</dbReference>
<evidence type="ECO:0000256" key="2">
    <source>
        <dbReference type="ARBA" id="ARBA00022857"/>
    </source>
</evidence>
<dbReference type="RefSeq" id="XP_025474660.1">
    <property type="nucleotide sequence ID" value="XM_025621992.1"/>
</dbReference>
<keyword evidence="6" id="KW-1185">Reference proteome</keyword>
<protein>
    <submittedName>
        <fullName evidence="5">Cinnamoyl-CoA reductase</fullName>
    </submittedName>
</protein>
<dbReference type="GO" id="GO:0016491">
    <property type="term" value="F:oxidoreductase activity"/>
    <property type="evidence" value="ECO:0007669"/>
    <property type="project" value="UniProtKB-KW"/>
</dbReference>
<proteinExistence type="inferred from homology"/>
<dbReference type="SUPFAM" id="SSF51735">
    <property type="entry name" value="NAD(P)-binding Rossmann-fold domains"/>
    <property type="match status" value="1"/>
</dbReference>